<gene>
    <name evidence="2" type="ORF">DWE98_26680</name>
</gene>
<evidence type="ECO:0000313" key="2">
    <source>
        <dbReference type="EMBL" id="RDJ20065.1"/>
    </source>
</evidence>
<reference evidence="3" key="1">
    <citation type="submission" date="2018-07" db="EMBL/GenBank/DDBJ databases">
        <authorList>
            <person name="Safronova V.I."/>
            <person name="Chirak E.R."/>
            <person name="Sazanova A.L."/>
        </authorList>
    </citation>
    <scope>NUCLEOTIDE SEQUENCE [LARGE SCALE GENOMIC DNA]</scope>
    <source>
        <strain evidence="3">RCAM04685</strain>
    </source>
</reference>
<evidence type="ECO:0000313" key="3">
    <source>
        <dbReference type="Proteomes" id="UP000255207"/>
    </source>
</evidence>
<dbReference type="InterPro" id="IPR051049">
    <property type="entry name" value="Dienelactone_hydrolase-like"/>
</dbReference>
<dbReference type="SUPFAM" id="SSF53474">
    <property type="entry name" value="alpha/beta-Hydrolases"/>
    <property type="match status" value="1"/>
</dbReference>
<dbReference type="OrthoDB" id="9787933at2"/>
<dbReference type="InterPro" id="IPR002925">
    <property type="entry name" value="Dienelactn_hydro"/>
</dbReference>
<dbReference type="GO" id="GO:0016787">
    <property type="term" value="F:hydrolase activity"/>
    <property type="evidence" value="ECO:0007669"/>
    <property type="project" value="UniProtKB-KW"/>
</dbReference>
<name>A0A370KYK5_9HYPH</name>
<keyword evidence="3" id="KW-1185">Reference proteome</keyword>
<dbReference type="AlphaFoldDB" id="A0A370KYK5"/>
<accession>A0A370KYK5</accession>
<organism evidence="2 3">
    <name type="scientific">Bosea caraganae</name>
    <dbReference type="NCBI Taxonomy" id="2763117"/>
    <lineage>
        <taxon>Bacteria</taxon>
        <taxon>Pseudomonadati</taxon>
        <taxon>Pseudomonadota</taxon>
        <taxon>Alphaproteobacteria</taxon>
        <taxon>Hyphomicrobiales</taxon>
        <taxon>Boseaceae</taxon>
        <taxon>Bosea</taxon>
    </lineage>
</organism>
<dbReference type="Pfam" id="PF01738">
    <property type="entry name" value="DLH"/>
    <property type="match status" value="1"/>
</dbReference>
<sequence length="249" mass="27291">MSFYRGMICENVTISGDKGTPITAYVAKPEGKGPFPAVVLVHHLPGWSEFYIETTRRFAHHGYLAICANLYERAGEGDPDDVAAKVRAEGGVPDAQVVGDTGAAVEWVRAQPEHNGKVGLFGSCSGGRHAFIYACQKQDVDACAELWGGRVVMGADELNAKTPVAPIELTKDLSCPLIGIFGNEDRAPSPEQVNQHEAELKAHGKSYEFHRYDGAGHGFFYWHRPIYRAEQAMDGWSKILAFFKTHLAK</sequence>
<dbReference type="InterPro" id="IPR029058">
    <property type="entry name" value="AB_hydrolase_fold"/>
</dbReference>
<dbReference type="EMBL" id="QQTP01000023">
    <property type="protein sequence ID" value="RDJ20065.1"/>
    <property type="molecule type" value="Genomic_DNA"/>
</dbReference>
<comment type="caution">
    <text evidence="2">The sequence shown here is derived from an EMBL/GenBank/DDBJ whole genome shotgun (WGS) entry which is preliminary data.</text>
</comment>
<keyword evidence="2" id="KW-0378">Hydrolase</keyword>
<feature type="domain" description="Dienelactone hydrolase" evidence="1">
    <location>
        <begin position="22"/>
        <end position="246"/>
    </location>
</feature>
<dbReference type="RefSeq" id="WP_114832356.1">
    <property type="nucleotide sequence ID" value="NZ_QQTO01000021.1"/>
</dbReference>
<dbReference type="Proteomes" id="UP000255207">
    <property type="component" value="Unassembled WGS sequence"/>
</dbReference>
<dbReference type="PANTHER" id="PTHR46623:SF6">
    <property type="entry name" value="ALPHA_BETA-HYDROLASES SUPERFAMILY PROTEIN"/>
    <property type="match status" value="1"/>
</dbReference>
<proteinExistence type="predicted"/>
<dbReference type="PANTHER" id="PTHR46623">
    <property type="entry name" value="CARBOXYMETHYLENEBUTENOLIDASE-RELATED"/>
    <property type="match status" value="1"/>
</dbReference>
<evidence type="ECO:0000259" key="1">
    <source>
        <dbReference type="Pfam" id="PF01738"/>
    </source>
</evidence>
<protein>
    <submittedName>
        <fullName evidence="2">Dienelactone hydrolase family protein</fullName>
    </submittedName>
</protein>
<dbReference type="Gene3D" id="3.40.50.1820">
    <property type="entry name" value="alpha/beta hydrolase"/>
    <property type="match status" value="1"/>
</dbReference>